<dbReference type="SUPFAM" id="SSF56112">
    <property type="entry name" value="Protein kinase-like (PK-like)"/>
    <property type="match status" value="1"/>
</dbReference>
<keyword evidence="14" id="KW-0472">Membrane</keyword>
<dbReference type="InterPro" id="IPR001245">
    <property type="entry name" value="Ser-Thr/Tyr_kinase_cat_dom"/>
</dbReference>
<keyword evidence="11" id="KW-0325">Glycoprotein</keyword>
<proteinExistence type="predicted"/>
<evidence type="ECO:0000256" key="1">
    <source>
        <dbReference type="ARBA" id="ARBA00012513"/>
    </source>
</evidence>
<comment type="catalytic activity">
    <reaction evidence="13">
        <text>L-seryl-[protein] + ATP = O-phospho-L-seryl-[protein] + ADP + H(+)</text>
        <dbReference type="Rhea" id="RHEA:17989"/>
        <dbReference type="Rhea" id="RHEA-COMP:9863"/>
        <dbReference type="Rhea" id="RHEA-COMP:11604"/>
        <dbReference type="ChEBI" id="CHEBI:15378"/>
        <dbReference type="ChEBI" id="CHEBI:29999"/>
        <dbReference type="ChEBI" id="CHEBI:30616"/>
        <dbReference type="ChEBI" id="CHEBI:83421"/>
        <dbReference type="ChEBI" id="CHEBI:456216"/>
        <dbReference type="EC" id="2.7.11.1"/>
    </reaction>
</comment>
<dbReference type="InterPro" id="IPR000719">
    <property type="entry name" value="Prot_kinase_dom"/>
</dbReference>
<dbReference type="GO" id="GO:0048544">
    <property type="term" value="P:recognition of pollen"/>
    <property type="evidence" value="ECO:0007669"/>
    <property type="project" value="InterPro"/>
</dbReference>
<dbReference type="InterPro" id="IPR003609">
    <property type="entry name" value="Pan_app"/>
</dbReference>
<dbReference type="InterPro" id="IPR054363">
    <property type="entry name" value="GH95_cat"/>
</dbReference>
<keyword evidence="14" id="KW-0812">Transmembrane</keyword>
<dbReference type="FunFam" id="1.10.510.10:FF:000060">
    <property type="entry name" value="G-type lectin S-receptor-like serine/threonine-protein kinase"/>
    <property type="match status" value="1"/>
</dbReference>
<keyword evidence="5" id="KW-0732">Signal</keyword>
<evidence type="ECO:0000256" key="10">
    <source>
        <dbReference type="ARBA" id="ARBA00023170"/>
    </source>
</evidence>
<feature type="transmembrane region" description="Helical" evidence="14">
    <location>
        <begin position="427"/>
        <end position="449"/>
    </location>
</feature>
<dbReference type="GO" id="GO:0004674">
    <property type="term" value="F:protein serine/threonine kinase activity"/>
    <property type="evidence" value="ECO:0007669"/>
    <property type="project" value="UniProtKB-KW"/>
</dbReference>
<evidence type="ECO:0000259" key="15">
    <source>
        <dbReference type="PROSITE" id="PS50011"/>
    </source>
</evidence>
<gene>
    <name evidence="18" type="ORF">TEA_021803</name>
</gene>
<evidence type="ECO:0000256" key="6">
    <source>
        <dbReference type="ARBA" id="ARBA00022741"/>
    </source>
</evidence>
<keyword evidence="4" id="KW-0808">Transferase</keyword>
<evidence type="ECO:0000256" key="12">
    <source>
        <dbReference type="ARBA" id="ARBA00047899"/>
    </source>
</evidence>
<dbReference type="InterPro" id="IPR027414">
    <property type="entry name" value="GH95_N_dom"/>
</dbReference>
<keyword evidence="3" id="KW-0597">Phosphoprotein</keyword>
<evidence type="ECO:0000256" key="9">
    <source>
        <dbReference type="ARBA" id="ARBA00023157"/>
    </source>
</evidence>
<dbReference type="GO" id="GO:0005975">
    <property type="term" value="P:carbohydrate metabolic process"/>
    <property type="evidence" value="ECO:0007669"/>
    <property type="project" value="InterPro"/>
</dbReference>
<evidence type="ECO:0000313" key="19">
    <source>
        <dbReference type="Proteomes" id="UP000306102"/>
    </source>
</evidence>
<dbReference type="Gene3D" id="1.10.510.10">
    <property type="entry name" value="Transferase(Phosphotransferase) domain 1"/>
    <property type="match status" value="1"/>
</dbReference>
<dbReference type="Pfam" id="PF14498">
    <property type="entry name" value="Glyco_hyd_65N_2"/>
    <property type="match status" value="1"/>
</dbReference>
<dbReference type="PROSITE" id="PS50948">
    <property type="entry name" value="PAN"/>
    <property type="match status" value="1"/>
</dbReference>
<dbReference type="PROSITE" id="PS00108">
    <property type="entry name" value="PROTEIN_KINASE_ST"/>
    <property type="match status" value="1"/>
</dbReference>
<dbReference type="GO" id="GO:0005524">
    <property type="term" value="F:ATP binding"/>
    <property type="evidence" value="ECO:0007669"/>
    <property type="project" value="UniProtKB-KW"/>
</dbReference>
<protein>
    <recommendedName>
        <fullName evidence="1">non-specific serine/threonine protein kinase</fullName>
        <ecNumber evidence="1">2.7.11.1</ecNumber>
    </recommendedName>
</protein>
<dbReference type="Gene3D" id="3.30.200.20">
    <property type="entry name" value="Phosphorylase Kinase, domain 1"/>
    <property type="match status" value="1"/>
</dbReference>
<dbReference type="SUPFAM" id="SSF48208">
    <property type="entry name" value="Six-hairpin glycosidases"/>
    <property type="match status" value="1"/>
</dbReference>
<evidence type="ECO:0000256" key="8">
    <source>
        <dbReference type="ARBA" id="ARBA00022840"/>
    </source>
</evidence>
<dbReference type="SMART" id="SM00473">
    <property type="entry name" value="PAN_AP"/>
    <property type="match status" value="1"/>
</dbReference>
<keyword evidence="2" id="KW-0723">Serine/threonine-protein kinase</keyword>
<sequence>MPDNFANFNGKQNIVQIGNMCYEDNSFERGIAFETSGFIYGSAPQEIDEYELVDRVDILTPLEKTGFWDGVKAAKWSERKEAIAELTKLASTKRIAPCDFTEIYRTLKKVYQLLGDIKLEFDDSHAPYIEETYSRVLDLDTATTKVKYSAGEVEFVKEHFASNPDQVIVTKISGSKLGSLSFMVSLDSKLHHHSSVNGKNQIIMEGSCPGKTISPKLNENDNPKGIQFSAILDLQISDVGTINVLDGNKLKNEGSDWAVMLLLSKSSKNVGENGCLDRKKHLSSATDLFLENSEDKMVSTAERVKSFQTDEDPSLVELLSQYGRYLLISCSRPGTQVANLQGIWNKDIEPAWDGAQHLNINLQMNYWPSLPCNLHECQEPLFDYILSLSVNGSKTAKQMVGLHIRCQIYRQKHLLTEVRLFRLYGKWVEHGFVLIYGNIILILAGLLLLQCCCEAAATRRCSISSVFFACTSTLVDIITKTQSVTGNNTIVSSGGSFEMGFFSPGNSRNTYLGIWYKKISVQTVVWVANREIPLVNSSGVLTIIDPGILALVDGTGSVIWSPNVTGPVAQLMESGNLVVKDANNNILWQSFDYPCDTLLPGMKHGKNFVTGIDRMLSSWKSSDDPARGKYTYRCDPQGYPQIITSCGSVEVFRTGPWNGLGFSYLNLKLNSIYTYELVYTKEEVYFHYQLVSSVVSRLTLNQNGVAQRWIWVDRTQEWVIYRSAPTDACDTYKLCGPNGNCNIGNSPVCDCLSKFVPQNQTEWISGDWSNGCVRRTMLDCHNGDGFLKYSHYKMPDTRYSWFDKSMTLRECEMRCLKNCSCMAYTSLDISGGGSGCLLWFDELIDMRQYSDKGQDIYIRMASSELVQRVGFNGKKIEIVAVSLALLIGLLLLGVSLTCYLRKKKRKNSQLNREGNLMQNSKQGYTDKSQNDDLELPLFDLTVIANSTNNFSINNKLGEGGFGPVYKGMLEGGQEIAVKRLSKNSSQGLDEFKNEVICIAKLQHRNLVKLLGCCIQGEEKMLIYEYMPNKSLDYFIFDQTQSGLLDWPKRFHIINGIARGLLYLHQDSRLRIIHRDLKASNILLDVDMNPKISDFGMARSFRGNETEANTNKVVGTYGYMSPEYAVDGLFSIKSDVFSFGVLVLEIVSGKKNKGFYHPDHHLNLLGHAWRLYKENRSFELIDEALWDSCYLTEAKQPGFFTERNVLEVAGSSRKEATTSANEMTIIC</sequence>
<keyword evidence="14" id="KW-1133">Transmembrane helix</keyword>
<evidence type="ECO:0000256" key="4">
    <source>
        <dbReference type="ARBA" id="ARBA00022679"/>
    </source>
</evidence>
<comment type="caution">
    <text evidence="18">The sequence shown here is derived from an EMBL/GenBank/DDBJ whole genome shotgun (WGS) entry which is preliminary data.</text>
</comment>
<dbReference type="EMBL" id="SDRB02010885">
    <property type="protein sequence ID" value="THG03731.1"/>
    <property type="molecule type" value="Genomic_DNA"/>
</dbReference>
<keyword evidence="6" id="KW-0547">Nucleotide-binding</keyword>
<evidence type="ECO:0000256" key="3">
    <source>
        <dbReference type="ARBA" id="ARBA00022553"/>
    </source>
</evidence>
<accession>A0A4S4DLC3</accession>
<dbReference type="Gene3D" id="3.50.4.10">
    <property type="entry name" value="Hepatocyte Growth Factor"/>
    <property type="match status" value="1"/>
</dbReference>
<keyword evidence="19" id="KW-1185">Reference proteome</keyword>
<dbReference type="PROSITE" id="PS50011">
    <property type="entry name" value="PROTEIN_KINASE_DOM"/>
    <property type="match status" value="1"/>
</dbReference>
<dbReference type="PROSITE" id="PS50927">
    <property type="entry name" value="BULB_LECTIN"/>
    <property type="match status" value="1"/>
</dbReference>
<dbReference type="STRING" id="542762.A0A4S4DLC3"/>
<dbReference type="SUPFAM" id="SSF51110">
    <property type="entry name" value="alpha-D-mannose-specific plant lectins"/>
    <property type="match status" value="1"/>
</dbReference>
<keyword evidence="7" id="KW-0418">Kinase</keyword>
<dbReference type="Pfam" id="PF08276">
    <property type="entry name" value="PAN_2"/>
    <property type="match status" value="1"/>
</dbReference>
<dbReference type="SMART" id="SM00220">
    <property type="entry name" value="S_TKc"/>
    <property type="match status" value="1"/>
</dbReference>
<evidence type="ECO:0000259" key="16">
    <source>
        <dbReference type="PROSITE" id="PS50927"/>
    </source>
</evidence>
<dbReference type="InterPro" id="IPR001480">
    <property type="entry name" value="Bulb-type_lectin_dom"/>
</dbReference>
<dbReference type="PANTHER" id="PTHR32444">
    <property type="entry name" value="BULB-TYPE LECTIN DOMAIN-CONTAINING PROTEIN"/>
    <property type="match status" value="1"/>
</dbReference>
<evidence type="ECO:0000256" key="7">
    <source>
        <dbReference type="ARBA" id="ARBA00022777"/>
    </source>
</evidence>
<keyword evidence="8" id="KW-0067">ATP-binding</keyword>
<organism evidence="18 19">
    <name type="scientific">Camellia sinensis var. sinensis</name>
    <name type="common">China tea</name>
    <dbReference type="NCBI Taxonomy" id="542762"/>
    <lineage>
        <taxon>Eukaryota</taxon>
        <taxon>Viridiplantae</taxon>
        <taxon>Streptophyta</taxon>
        <taxon>Embryophyta</taxon>
        <taxon>Tracheophyta</taxon>
        <taxon>Spermatophyta</taxon>
        <taxon>Magnoliopsida</taxon>
        <taxon>eudicotyledons</taxon>
        <taxon>Gunneridae</taxon>
        <taxon>Pentapetalae</taxon>
        <taxon>asterids</taxon>
        <taxon>Ericales</taxon>
        <taxon>Theaceae</taxon>
        <taxon>Camellia</taxon>
    </lineage>
</organism>
<feature type="domain" description="Apple" evidence="17">
    <location>
        <begin position="780"/>
        <end position="861"/>
    </location>
</feature>
<evidence type="ECO:0000259" key="17">
    <source>
        <dbReference type="PROSITE" id="PS50948"/>
    </source>
</evidence>
<dbReference type="InterPro" id="IPR008271">
    <property type="entry name" value="Ser/Thr_kinase_AS"/>
</dbReference>
<dbReference type="AlphaFoldDB" id="A0A4S4DLC3"/>
<dbReference type="InterPro" id="IPR036426">
    <property type="entry name" value="Bulb-type_lectin_dom_sf"/>
</dbReference>
<dbReference type="Pfam" id="PF07714">
    <property type="entry name" value="PK_Tyr_Ser-Thr"/>
    <property type="match status" value="1"/>
</dbReference>
<evidence type="ECO:0000256" key="14">
    <source>
        <dbReference type="SAM" id="Phobius"/>
    </source>
</evidence>
<keyword evidence="10" id="KW-0675">Receptor</keyword>
<name>A0A4S4DLC3_CAMSN</name>
<dbReference type="Gene3D" id="2.70.98.50">
    <property type="entry name" value="putative glycoside hydrolase family protein from bacillus halodurans"/>
    <property type="match status" value="1"/>
</dbReference>
<keyword evidence="9" id="KW-1015">Disulfide bond</keyword>
<evidence type="ECO:0000256" key="5">
    <source>
        <dbReference type="ARBA" id="ARBA00022729"/>
    </source>
</evidence>
<comment type="catalytic activity">
    <reaction evidence="12">
        <text>L-threonyl-[protein] + ATP = O-phospho-L-threonyl-[protein] + ADP + H(+)</text>
        <dbReference type="Rhea" id="RHEA:46608"/>
        <dbReference type="Rhea" id="RHEA-COMP:11060"/>
        <dbReference type="Rhea" id="RHEA-COMP:11605"/>
        <dbReference type="ChEBI" id="CHEBI:15378"/>
        <dbReference type="ChEBI" id="CHEBI:30013"/>
        <dbReference type="ChEBI" id="CHEBI:30616"/>
        <dbReference type="ChEBI" id="CHEBI:61977"/>
        <dbReference type="ChEBI" id="CHEBI:456216"/>
        <dbReference type="EC" id="2.7.11.1"/>
    </reaction>
</comment>
<dbReference type="InterPro" id="IPR000858">
    <property type="entry name" value="S_locus_glycoprot_dom"/>
</dbReference>
<dbReference type="EC" id="2.7.11.1" evidence="1"/>
<dbReference type="Proteomes" id="UP000306102">
    <property type="component" value="Unassembled WGS sequence"/>
</dbReference>
<dbReference type="CDD" id="cd01098">
    <property type="entry name" value="PAN_AP_plant"/>
    <property type="match status" value="1"/>
</dbReference>
<dbReference type="InterPro" id="IPR008928">
    <property type="entry name" value="6-hairpin_glycosidase_sf"/>
</dbReference>
<dbReference type="SMART" id="SM00108">
    <property type="entry name" value="B_lectin"/>
    <property type="match status" value="1"/>
</dbReference>
<dbReference type="Gene3D" id="2.90.10.10">
    <property type="entry name" value="Bulb-type lectin domain"/>
    <property type="match status" value="1"/>
</dbReference>
<reference evidence="18 19" key="1">
    <citation type="journal article" date="2018" name="Proc. Natl. Acad. Sci. U.S.A.">
        <title>Draft genome sequence of Camellia sinensis var. sinensis provides insights into the evolution of the tea genome and tea quality.</title>
        <authorList>
            <person name="Wei C."/>
            <person name="Yang H."/>
            <person name="Wang S."/>
            <person name="Zhao J."/>
            <person name="Liu C."/>
            <person name="Gao L."/>
            <person name="Xia E."/>
            <person name="Lu Y."/>
            <person name="Tai Y."/>
            <person name="She G."/>
            <person name="Sun J."/>
            <person name="Cao H."/>
            <person name="Tong W."/>
            <person name="Gao Q."/>
            <person name="Li Y."/>
            <person name="Deng W."/>
            <person name="Jiang X."/>
            <person name="Wang W."/>
            <person name="Chen Q."/>
            <person name="Zhang S."/>
            <person name="Li H."/>
            <person name="Wu J."/>
            <person name="Wang P."/>
            <person name="Li P."/>
            <person name="Shi C."/>
            <person name="Zheng F."/>
            <person name="Jian J."/>
            <person name="Huang B."/>
            <person name="Shan D."/>
            <person name="Shi M."/>
            <person name="Fang C."/>
            <person name="Yue Y."/>
            <person name="Li F."/>
            <person name="Li D."/>
            <person name="Wei S."/>
            <person name="Han B."/>
            <person name="Jiang C."/>
            <person name="Yin Y."/>
            <person name="Xia T."/>
            <person name="Zhang Z."/>
            <person name="Bennetzen J.L."/>
            <person name="Zhao S."/>
            <person name="Wan X."/>
        </authorList>
    </citation>
    <scope>NUCLEOTIDE SEQUENCE [LARGE SCALE GENOMIC DNA]</scope>
    <source>
        <strain evidence="19">cv. Shuchazao</strain>
        <tissue evidence="18">Leaf</tissue>
    </source>
</reference>
<evidence type="ECO:0000256" key="2">
    <source>
        <dbReference type="ARBA" id="ARBA00022527"/>
    </source>
</evidence>
<dbReference type="InterPro" id="IPR011009">
    <property type="entry name" value="Kinase-like_dom_sf"/>
</dbReference>
<dbReference type="PANTHER" id="PTHR32444:SF183">
    <property type="entry name" value="APPLE DOMAIN-CONTAINING PROTEIN"/>
    <property type="match status" value="1"/>
</dbReference>
<feature type="domain" description="Protein kinase" evidence="15">
    <location>
        <begin position="950"/>
        <end position="1226"/>
    </location>
</feature>
<dbReference type="Pfam" id="PF22124">
    <property type="entry name" value="Glyco_hydro_95_cat"/>
    <property type="match status" value="1"/>
</dbReference>
<dbReference type="Pfam" id="PF00954">
    <property type="entry name" value="S_locus_glycop"/>
    <property type="match status" value="1"/>
</dbReference>
<evidence type="ECO:0000256" key="13">
    <source>
        <dbReference type="ARBA" id="ARBA00048679"/>
    </source>
</evidence>
<dbReference type="Pfam" id="PF01453">
    <property type="entry name" value="B_lectin"/>
    <property type="match status" value="1"/>
</dbReference>
<feature type="domain" description="Bulb-type lectin" evidence="16">
    <location>
        <begin position="475"/>
        <end position="592"/>
    </location>
</feature>
<evidence type="ECO:0000313" key="18">
    <source>
        <dbReference type="EMBL" id="THG03731.1"/>
    </source>
</evidence>
<dbReference type="FunFam" id="3.30.200.20:FF:000195">
    <property type="entry name" value="G-type lectin S-receptor-like serine/threonine-protein kinase"/>
    <property type="match status" value="1"/>
</dbReference>
<dbReference type="FunFam" id="3.50.4.10:FF:000002">
    <property type="entry name" value="G-type lectin S-receptor-like serine/threonine-protein kinase"/>
    <property type="match status" value="1"/>
</dbReference>
<feature type="transmembrane region" description="Helical" evidence="14">
    <location>
        <begin position="878"/>
        <end position="900"/>
    </location>
</feature>
<dbReference type="CDD" id="cd00028">
    <property type="entry name" value="B_lectin"/>
    <property type="match status" value="1"/>
</dbReference>
<dbReference type="FunFam" id="2.90.10.10:FF:000001">
    <property type="entry name" value="G-type lectin S-receptor-like serine/threonine-protein kinase"/>
    <property type="match status" value="1"/>
</dbReference>
<evidence type="ECO:0000256" key="11">
    <source>
        <dbReference type="ARBA" id="ARBA00023180"/>
    </source>
</evidence>